<dbReference type="Gene3D" id="2.60.40.10">
    <property type="entry name" value="Immunoglobulins"/>
    <property type="match status" value="1"/>
</dbReference>
<dbReference type="PANTHER" id="PTHR23267">
    <property type="entry name" value="IMMUNOGLOBULIN LIGHT CHAIN"/>
    <property type="match status" value="1"/>
</dbReference>
<dbReference type="InterPro" id="IPR007110">
    <property type="entry name" value="Ig-like_dom"/>
</dbReference>
<dbReference type="Ensembl" id="ENSPCET00000014424.1">
    <property type="protein sequence ID" value="ENSPCEP00000013908.1"/>
    <property type="gene ID" value="ENSPCEG00000011041.1"/>
</dbReference>
<evidence type="ECO:0000313" key="2">
    <source>
        <dbReference type="Ensembl" id="ENSPCEP00000013908.1"/>
    </source>
</evidence>
<dbReference type="InterPro" id="IPR036179">
    <property type="entry name" value="Ig-like_dom_sf"/>
</dbReference>
<accession>A0A8C8S445</accession>
<dbReference type="Pfam" id="PF07686">
    <property type="entry name" value="V-set"/>
    <property type="match status" value="1"/>
</dbReference>
<dbReference type="AlphaFoldDB" id="A0A8C8S445"/>
<dbReference type="InterPro" id="IPR013783">
    <property type="entry name" value="Ig-like_fold"/>
</dbReference>
<proteinExistence type="predicted"/>
<name>A0A8C8S445_9SAUR</name>
<reference evidence="2" key="1">
    <citation type="submission" date="2025-08" db="UniProtKB">
        <authorList>
            <consortium name="Ensembl"/>
        </authorList>
    </citation>
    <scope>IDENTIFICATION</scope>
</reference>
<dbReference type="InterPro" id="IPR050150">
    <property type="entry name" value="IgV_Light_Chain"/>
</dbReference>
<dbReference type="FunFam" id="2.60.40.10:FF:001230">
    <property type="entry name" value="Immunoglobulin kappa variable 8-16"/>
    <property type="match status" value="1"/>
</dbReference>
<dbReference type="Proteomes" id="UP000694393">
    <property type="component" value="Unplaced"/>
</dbReference>
<evidence type="ECO:0000259" key="1">
    <source>
        <dbReference type="PROSITE" id="PS50835"/>
    </source>
</evidence>
<dbReference type="PROSITE" id="PS50835">
    <property type="entry name" value="IG_LIKE"/>
    <property type="match status" value="1"/>
</dbReference>
<organism evidence="2 3">
    <name type="scientific">Pelusios castaneus</name>
    <name type="common">West African mud turtle</name>
    <dbReference type="NCBI Taxonomy" id="367368"/>
    <lineage>
        <taxon>Eukaryota</taxon>
        <taxon>Metazoa</taxon>
        <taxon>Chordata</taxon>
        <taxon>Craniata</taxon>
        <taxon>Vertebrata</taxon>
        <taxon>Euteleostomi</taxon>
        <taxon>Archelosauria</taxon>
        <taxon>Testudinata</taxon>
        <taxon>Testudines</taxon>
        <taxon>Pleurodira</taxon>
        <taxon>Pelomedusidae</taxon>
        <taxon>Pelusios</taxon>
    </lineage>
</organism>
<dbReference type="InterPro" id="IPR003599">
    <property type="entry name" value="Ig_sub"/>
</dbReference>
<feature type="domain" description="Ig-like" evidence="1">
    <location>
        <begin position="14"/>
        <end position="117"/>
    </location>
</feature>
<dbReference type="SMART" id="SM00409">
    <property type="entry name" value="IG"/>
    <property type="match status" value="1"/>
</dbReference>
<reference evidence="2" key="2">
    <citation type="submission" date="2025-09" db="UniProtKB">
        <authorList>
            <consortium name="Ensembl"/>
        </authorList>
    </citation>
    <scope>IDENTIFICATION</scope>
</reference>
<evidence type="ECO:0000313" key="3">
    <source>
        <dbReference type="Proteomes" id="UP000694393"/>
    </source>
</evidence>
<protein>
    <recommendedName>
        <fullName evidence="1">Ig-like domain-containing protein</fullName>
    </recommendedName>
</protein>
<keyword evidence="3" id="KW-1185">Reference proteome</keyword>
<dbReference type="SUPFAM" id="SSF48726">
    <property type="entry name" value="Immunoglobulin"/>
    <property type="match status" value="1"/>
</dbReference>
<sequence length="206" mass="22851">VVDSLKGCLFLPFPESSGQIVITQTPASVTALPGDTVTIQCKASSSVSYEMQLYLFKSGQTPKLLIYDGNSRFTGVPDRFSGRYSGTDFTFSINGVQVEDFGEYYCGQDNSSPLTVIQVFVGSYFSVTVLVQPGVLKAIAEMHKPIPVLHTRVPLKKKKNWCIFQKHLKQFLLRMPSCNIFPTQEQSCAANIFHTILSLTYLGHSH</sequence>
<dbReference type="InterPro" id="IPR013106">
    <property type="entry name" value="Ig_V-set"/>
</dbReference>
<dbReference type="SMART" id="SM00406">
    <property type="entry name" value="IGv"/>
    <property type="match status" value="1"/>
</dbReference>